<dbReference type="SUPFAM" id="SSF161098">
    <property type="entry name" value="MetI-like"/>
    <property type="match status" value="1"/>
</dbReference>
<evidence type="ECO:0000256" key="7">
    <source>
        <dbReference type="RuleBase" id="RU363032"/>
    </source>
</evidence>
<evidence type="ECO:0000259" key="8">
    <source>
        <dbReference type="PROSITE" id="PS50928"/>
    </source>
</evidence>
<sequence length="217" mass="23961">MEVLLKNSHFLLEGVINTLLLSISCLCIALIIGIGVGVLQMAKNRLVSSIARGYAELFRGLPIVITLFIVFFMLPEAGIYVNSYISAMIALSVWSSSNISVAVRGAIQSIPPTQFEAAHSLGLSSVQTMRYVILPQAFRRMLPSIIGLLSNLVQSTTLSVLIGNLDFLKSAQLVIERVEIMQGGSIAFQIYVLVLLVYFVICYPLSMWAKRLERSYR</sequence>
<proteinExistence type="inferred from homology"/>
<keyword evidence="4 7" id="KW-0812">Transmembrane</keyword>
<comment type="subcellular location">
    <subcellularLocation>
        <location evidence="1 7">Cell membrane</location>
        <topology evidence="1 7">Multi-pass membrane protein</topology>
    </subcellularLocation>
</comment>
<dbReference type="STRING" id="483937.AMQ84_31295"/>
<dbReference type="KEGG" id="pri:PRIO_6646"/>
<dbReference type="PANTHER" id="PTHR30614:SF36">
    <property type="entry name" value="ABC TRANSPORTER MEMBRANE-SPANNING PERMEASE-GLUTAMINE TRANSPORT"/>
    <property type="match status" value="1"/>
</dbReference>
<feature type="domain" description="ABC transmembrane type-1" evidence="8">
    <location>
        <begin position="15"/>
        <end position="201"/>
    </location>
</feature>
<dbReference type="PROSITE" id="PS50928">
    <property type="entry name" value="ABC_TM1"/>
    <property type="match status" value="1"/>
</dbReference>
<dbReference type="Gene3D" id="1.10.3720.10">
    <property type="entry name" value="MetI-like"/>
    <property type="match status" value="1"/>
</dbReference>
<evidence type="ECO:0000256" key="4">
    <source>
        <dbReference type="ARBA" id="ARBA00022692"/>
    </source>
</evidence>
<dbReference type="Proteomes" id="UP000033163">
    <property type="component" value="Chromosome I"/>
</dbReference>
<keyword evidence="3" id="KW-1003">Cell membrane</keyword>
<comment type="similarity">
    <text evidence="7">Belongs to the binding-protein-dependent transport system permease family.</text>
</comment>
<feature type="transmembrane region" description="Helical" evidence="7">
    <location>
        <begin position="54"/>
        <end position="74"/>
    </location>
</feature>
<dbReference type="EMBL" id="LN831776">
    <property type="protein sequence ID" value="CQR58993.1"/>
    <property type="molecule type" value="Genomic_DNA"/>
</dbReference>
<dbReference type="NCBIfam" id="TIGR01726">
    <property type="entry name" value="HEQRo_perm_3TM"/>
    <property type="match status" value="1"/>
</dbReference>
<feature type="transmembrane region" description="Helical" evidence="7">
    <location>
        <begin position="185"/>
        <end position="209"/>
    </location>
</feature>
<dbReference type="InterPro" id="IPR035906">
    <property type="entry name" value="MetI-like_sf"/>
</dbReference>
<dbReference type="Pfam" id="PF00528">
    <property type="entry name" value="BPD_transp_1"/>
    <property type="match status" value="1"/>
</dbReference>
<accession>A0A0E3WJL4</accession>
<dbReference type="InterPro" id="IPR010065">
    <property type="entry name" value="AA_ABC_transptr_permease_3TM"/>
</dbReference>
<feature type="transmembrane region" description="Helical" evidence="7">
    <location>
        <begin position="20"/>
        <end position="42"/>
    </location>
</feature>
<dbReference type="InterPro" id="IPR000515">
    <property type="entry name" value="MetI-like"/>
</dbReference>
<evidence type="ECO:0000256" key="3">
    <source>
        <dbReference type="ARBA" id="ARBA00022475"/>
    </source>
</evidence>
<dbReference type="HOGENOM" id="CLU_019602_1_1_9"/>
<keyword evidence="5 7" id="KW-1133">Transmembrane helix</keyword>
<dbReference type="CDD" id="cd06261">
    <property type="entry name" value="TM_PBP2"/>
    <property type="match status" value="1"/>
</dbReference>
<evidence type="ECO:0000256" key="1">
    <source>
        <dbReference type="ARBA" id="ARBA00004651"/>
    </source>
</evidence>
<organism evidence="9 10">
    <name type="scientific">Paenibacillus riograndensis SBR5</name>
    <dbReference type="NCBI Taxonomy" id="1073571"/>
    <lineage>
        <taxon>Bacteria</taxon>
        <taxon>Bacillati</taxon>
        <taxon>Bacillota</taxon>
        <taxon>Bacilli</taxon>
        <taxon>Bacillales</taxon>
        <taxon>Paenibacillaceae</taxon>
        <taxon>Paenibacillus</taxon>
        <taxon>Paenibacillus sonchi group</taxon>
    </lineage>
</organism>
<evidence type="ECO:0000313" key="10">
    <source>
        <dbReference type="Proteomes" id="UP000033163"/>
    </source>
</evidence>
<keyword evidence="6 7" id="KW-0472">Membrane</keyword>
<dbReference type="GO" id="GO:0022857">
    <property type="term" value="F:transmembrane transporter activity"/>
    <property type="evidence" value="ECO:0007669"/>
    <property type="project" value="InterPro"/>
</dbReference>
<protein>
    <submittedName>
        <fullName evidence="9">Putative membrane protein</fullName>
    </submittedName>
</protein>
<dbReference type="AlphaFoldDB" id="A0A0E3WJL4"/>
<evidence type="ECO:0000256" key="2">
    <source>
        <dbReference type="ARBA" id="ARBA00022448"/>
    </source>
</evidence>
<reference evidence="10" key="1">
    <citation type="submission" date="2015-03" db="EMBL/GenBank/DDBJ databases">
        <authorList>
            <person name="Wibberg D."/>
        </authorList>
    </citation>
    <scope>NUCLEOTIDE SEQUENCE [LARGE SCALE GENOMIC DNA]</scope>
</reference>
<dbReference type="PANTHER" id="PTHR30614">
    <property type="entry name" value="MEMBRANE COMPONENT OF AMINO ACID ABC TRANSPORTER"/>
    <property type="match status" value="1"/>
</dbReference>
<evidence type="ECO:0000256" key="5">
    <source>
        <dbReference type="ARBA" id="ARBA00022989"/>
    </source>
</evidence>
<dbReference type="GO" id="GO:0006865">
    <property type="term" value="P:amino acid transport"/>
    <property type="evidence" value="ECO:0007669"/>
    <property type="project" value="TreeGrafter"/>
</dbReference>
<gene>
    <name evidence="9" type="ORF">PRIO_6646</name>
</gene>
<dbReference type="PROSITE" id="PS51257">
    <property type="entry name" value="PROKAR_LIPOPROTEIN"/>
    <property type="match status" value="1"/>
</dbReference>
<dbReference type="GO" id="GO:0043190">
    <property type="term" value="C:ATP-binding cassette (ABC) transporter complex"/>
    <property type="evidence" value="ECO:0007669"/>
    <property type="project" value="InterPro"/>
</dbReference>
<name>A0A0E3WJL4_9BACL</name>
<dbReference type="RefSeq" id="WP_039791507.1">
    <property type="nucleotide sequence ID" value="NZ_AGBD01001970.1"/>
</dbReference>
<keyword evidence="2 7" id="KW-0813">Transport</keyword>
<evidence type="ECO:0000313" key="9">
    <source>
        <dbReference type="EMBL" id="CQR58993.1"/>
    </source>
</evidence>
<evidence type="ECO:0000256" key="6">
    <source>
        <dbReference type="ARBA" id="ARBA00023136"/>
    </source>
</evidence>
<dbReference type="InterPro" id="IPR043429">
    <property type="entry name" value="ArtM/GltK/GlnP/TcyL/YhdX-like"/>
</dbReference>